<dbReference type="Proteomes" id="UP000649617">
    <property type="component" value="Unassembled WGS sequence"/>
</dbReference>
<proteinExistence type="predicted"/>
<comment type="caution">
    <text evidence="1">The sequence shown here is derived from an EMBL/GenBank/DDBJ whole genome shotgun (WGS) entry which is preliminary data.</text>
</comment>
<reference evidence="1" key="1">
    <citation type="submission" date="2021-02" db="EMBL/GenBank/DDBJ databases">
        <authorList>
            <person name="Dougan E. K."/>
            <person name="Rhodes N."/>
            <person name="Thang M."/>
            <person name="Chan C."/>
        </authorList>
    </citation>
    <scope>NUCLEOTIDE SEQUENCE</scope>
</reference>
<sequence>MHWPCGGKCGATVQRDLQAKAYDGNFPKLVFCRSCAQKLYGSWRARVCRSPECNEYVQYKNLLYVWQGLPEPELCSKCKQQGVEGRKQEEDLWRLKKCQECNEQFEFYVPQDPHHCAKCAQKMATSLPDACEAEAQSDVATDESELSDWSVISELNLPTWKPRIGQNCEECSAEVSDQGQQFNCQSGQHCFFLCGSKGCAKKFLKKCEDSARRWGKSGKKKLDFAQHTGSSPCPSCGLLLIEEKIKSQEQSACLISSKGPTCFLWGTLMPTFDERFTLIQQLQEGDKLFSADGAVVAVKSIQFTEDAEQELLSFHTASASQLQ</sequence>
<dbReference type="EMBL" id="CAJNIZ010001798">
    <property type="protein sequence ID" value="CAE7199720.1"/>
    <property type="molecule type" value="Genomic_DNA"/>
</dbReference>
<evidence type="ECO:0000313" key="2">
    <source>
        <dbReference type="Proteomes" id="UP000649617"/>
    </source>
</evidence>
<dbReference type="AlphaFoldDB" id="A0A812JAM8"/>
<organism evidence="1 2">
    <name type="scientific">Symbiodinium pilosum</name>
    <name type="common">Dinoflagellate</name>
    <dbReference type="NCBI Taxonomy" id="2952"/>
    <lineage>
        <taxon>Eukaryota</taxon>
        <taxon>Sar</taxon>
        <taxon>Alveolata</taxon>
        <taxon>Dinophyceae</taxon>
        <taxon>Suessiales</taxon>
        <taxon>Symbiodiniaceae</taxon>
        <taxon>Symbiodinium</taxon>
    </lineage>
</organism>
<protein>
    <submittedName>
        <fullName evidence="1">VwkA protein</fullName>
    </submittedName>
</protein>
<accession>A0A812JAM8</accession>
<name>A0A812JAM8_SYMPI</name>
<evidence type="ECO:0000313" key="1">
    <source>
        <dbReference type="EMBL" id="CAE7199720.1"/>
    </source>
</evidence>
<gene>
    <name evidence="1" type="primary">vwkA</name>
    <name evidence="1" type="ORF">SPIL2461_LOCUS1756</name>
</gene>
<dbReference type="OrthoDB" id="425779at2759"/>
<keyword evidence="2" id="KW-1185">Reference proteome</keyword>